<evidence type="ECO:0000259" key="23">
    <source>
        <dbReference type="PROSITE" id="PS50075"/>
    </source>
</evidence>
<dbReference type="InterPro" id="IPR016035">
    <property type="entry name" value="Acyl_Trfase/lysoPLipase"/>
</dbReference>
<dbReference type="SUPFAM" id="SSF52151">
    <property type="entry name" value="FabD/lysophospholipase-like"/>
    <property type="match status" value="1"/>
</dbReference>
<dbReference type="InterPro" id="IPR049552">
    <property type="entry name" value="PKS_DH_N"/>
</dbReference>
<evidence type="ECO:0000259" key="25">
    <source>
        <dbReference type="PROSITE" id="PS52019"/>
    </source>
</evidence>
<comment type="catalytic activity">
    <reaction evidence="13">
        <text>docosanoyl-[(phenol)carboxyphthiodiolenone synthase] + 2 (S)-methylmalonyl-CoA + 3 malonyl-CoA + 5 NADPH + 10 H(+) = C34-carboxyphthiodiolenone-[(phenol)carboxyphthiodiolenone synthase] + 5 CO2 + 5 NADP(+) + 5 CoA + 2 H2O</text>
        <dbReference type="Rhea" id="RHEA:57752"/>
        <dbReference type="Rhea" id="RHEA-COMP:14987"/>
        <dbReference type="Rhea" id="RHEA-COMP:14988"/>
        <dbReference type="ChEBI" id="CHEBI:15377"/>
        <dbReference type="ChEBI" id="CHEBI:15378"/>
        <dbReference type="ChEBI" id="CHEBI:16526"/>
        <dbReference type="ChEBI" id="CHEBI:57287"/>
        <dbReference type="ChEBI" id="CHEBI:57327"/>
        <dbReference type="ChEBI" id="CHEBI:57384"/>
        <dbReference type="ChEBI" id="CHEBI:57783"/>
        <dbReference type="ChEBI" id="CHEBI:58349"/>
        <dbReference type="ChEBI" id="CHEBI:142237"/>
        <dbReference type="ChEBI" id="CHEBI:142238"/>
        <dbReference type="EC" id="2.3.1.292"/>
    </reaction>
</comment>
<dbReference type="InterPro" id="IPR020841">
    <property type="entry name" value="PKS_Beta-ketoAc_synthase_dom"/>
</dbReference>
<feature type="compositionally biased region" description="Polar residues" evidence="22">
    <location>
        <begin position="1724"/>
        <end position="1733"/>
    </location>
</feature>
<dbReference type="FunFam" id="1.10.1200.10:FF:000005">
    <property type="entry name" value="Nonribosomal peptide synthetase 1"/>
    <property type="match status" value="1"/>
</dbReference>
<dbReference type="PRINTS" id="PR00081">
    <property type="entry name" value="GDHRDH"/>
</dbReference>
<name>A0A081BVS0_VECG1</name>
<dbReference type="InterPro" id="IPR020806">
    <property type="entry name" value="PKS_PP-bd"/>
</dbReference>
<feature type="region of interest" description="N-terminal hotdog fold" evidence="21">
    <location>
        <begin position="910"/>
        <end position="1031"/>
    </location>
</feature>
<evidence type="ECO:0000256" key="14">
    <source>
        <dbReference type="ARBA" id="ARBA00052745"/>
    </source>
</evidence>
<dbReference type="InterPro" id="IPR049900">
    <property type="entry name" value="PKS_mFAS_DH"/>
</dbReference>
<evidence type="ECO:0000256" key="7">
    <source>
        <dbReference type="ARBA" id="ARBA00022857"/>
    </source>
</evidence>
<dbReference type="GO" id="GO:0004312">
    <property type="term" value="F:fatty acid synthase activity"/>
    <property type="evidence" value="ECO:0007669"/>
    <property type="project" value="TreeGrafter"/>
</dbReference>
<dbReference type="InterPro" id="IPR049490">
    <property type="entry name" value="C883_1060-like_KR_N"/>
</dbReference>
<dbReference type="SUPFAM" id="SSF53901">
    <property type="entry name" value="Thiolase-like"/>
    <property type="match status" value="1"/>
</dbReference>
<evidence type="ECO:0000256" key="16">
    <source>
        <dbReference type="ARBA" id="ARBA00066974"/>
    </source>
</evidence>
<dbReference type="Proteomes" id="UP000030661">
    <property type="component" value="Unassembled WGS sequence"/>
</dbReference>
<comment type="cofactor">
    <cofactor evidence="2">
        <name>pantetheine 4'-phosphate</name>
        <dbReference type="ChEBI" id="CHEBI:47942"/>
    </cofactor>
</comment>
<evidence type="ECO:0000256" key="17">
    <source>
        <dbReference type="ARBA" id="ARBA00073623"/>
    </source>
</evidence>
<dbReference type="eggNOG" id="COG3321">
    <property type="taxonomic scope" value="Bacteria"/>
</dbReference>
<dbReference type="Gene3D" id="3.30.70.250">
    <property type="entry name" value="Malonyl-CoA ACP transacylase, ACP-binding"/>
    <property type="match status" value="1"/>
</dbReference>
<sequence>MSTFYQYDQVNDTDIAIIAMSCRFPGADNIEAFWRNLRDGVESISFFSEEELVEAGIDPELVKKPNYVRAKGVLPDVELFDASFFGFNPREASQMDPQHRLFLEESWKIIETAGYHPDFYEGLIGLYAGIGMNTYLLNNLSTQRQQLEATSGIFPLLIGNDKDYMPTKVSYKLNLKGPSVNVQTACSTSLVATHLACQALLNGECDMALAGGVSLQIPHKSGYLYQEGMILSPDGHCRAFDANAKGIVYGNGVGLIMLKRVADAINDGDEIHAIIKGSAINNDGSLKVAYTAPGVDGQAAVIAEAQAVADVDPETISYIETHGTGTALGDPIEIAALTKAFREQTDKNGFCAIGSVKTNVGHLDTAAAVAGVIKTVLALKHRQIPPSLNFEAPNPQIDFANTPFYVNAKLADWPSEGSPRRAGVSSFGFGGTNAHIILEEAPPRLTSGDSRPAQLLVLSAKSESVLENATTNLAAHLQQHPELNLADVAYTLQVGRHVFNHRRAIVCQDRVEAIKLLRSPNSKQVVTQVREQAARPVVFMFPGQGAQYVNMGRELYETEEMFRNCVNECSELLEPLLGVDLRTILYPENDHIEEAEQQLQQTVITQSAIFTIEYALAQLFMEWGIQPQAVIGHSIGEFAAACLAGVFSLENALKLVAARGQLMQSCAPGAMLSVSLPETETLSFLNPDLSIAAINAPNQSVVSGPIETIEALQHQLAEKKISSVRLHTSHAFHSAMMDPIVPDFAAILKKIALNPPQMEWISTVTGNRLSHEEATDSSYWIKNLRQTVRFDAGVQQLFDNPAQILLEVGPGRTLSTLAARHPHKAKEQATLSSLRHPQAKETDMAFLLSTLGKLWLEGVTIDWSGFYNNEDRYRVALPPYPFERKKYWIDPQEQIHVSQKPLKETKKVSHPLLESHFSENAEEEVYVAYLQPQKHWELDEHRMLKKAILPGTAYLEMAVAAFKDYVGVAEVELRDVSFLLPLIVEEGDKKEVQVILKKQGEAFEFVIRSQTGEKEWQEHVRGKIVHITDTSSLQKHNIQTIQSQCQQQQLEFPDNPETTHIEFMDYGPRWQNVRQVNLGENQALVKLTLPTRFIADVQSYTLHPALLDAAVGFLSLHDVGPCLPLSYQSLRLSGSLSQTIYSYIRYADDKKSPKDVLRFHITIMDEEGTELVSIENYTLRKIESKTLASRLSQTLESSKKADIGGWFYLPSWKRSQVPMNTRAFQERQQWLVFLNECGLNSKIVEQLQQHHQEVFIVKAGSSFSKMTDHEYTLNMRQPEDYNLLFNDLQSMNVRLNKIVHLWNVTGNEREQPILERLDISQNRGLHSFLSLAKAIGNHNISDEIALLVVSNNMQEVTGDELLYPEKATLLGAVKIIPQEYQAVRCRSIDIVLPESGSRQEAKLVEQLLRDFTTPISEDIIVAYRGNYRWKQTFEPLRLEHARKEHTRLRDRGVYLITGGLGGIGLVLAEHLAQKARVKLVLTGRSAFPAKEEQEKWLSTHDEQDSISQKIRKIQAIEATGSEVAVFSADAANLEQMAEVVAQTEKQFGQIHGIIHCAGIPDYKGVIQRRSREDTEEILAPKVKGTLILEHLSQHTRLDFFIVCSTIGAILHKMKFGQVGYSAANEFLDAFTYYKTSRDGTFNVSINWNDWKEVGMSERAEQRWVASHDIPEGHAVRHGIMLPSEGAEVFDRILEQSPAPRIVVSTQDLPTLIVKDAEAAATFLETPQTQSKAAKSTDARPELSTTYTEPGNTIEQELVELWQQFLGIEPIGIYDDFFELGGDSLLGTQIMARSRETFNVDIPMGRLFEDPTIAGIAAYIAKNQRTLQGIESISGEEREEGEI</sequence>
<dbReference type="InterPro" id="IPR036291">
    <property type="entry name" value="NAD(P)-bd_dom_sf"/>
</dbReference>
<dbReference type="InterPro" id="IPR002347">
    <property type="entry name" value="SDR_fam"/>
</dbReference>
<keyword evidence="9" id="KW-0443">Lipid metabolism</keyword>
<dbReference type="GO" id="GO:0005886">
    <property type="term" value="C:plasma membrane"/>
    <property type="evidence" value="ECO:0007669"/>
    <property type="project" value="TreeGrafter"/>
</dbReference>
<dbReference type="GO" id="GO:0031177">
    <property type="term" value="F:phosphopantetheine binding"/>
    <property type="evidence" value="ECO:0007669"/>
    <property type="project" value="InterPro"/>
</dbReference>
<dbReference type="SMART" id="SM00822">
    <property type="entry name" value="PKS_KR"/>
    <property type="match status" value="1"/>
</dbReference>
<dbReference type="InterPro" id="IPR057326">
    <property type="entry name" value="KR_dom"/>
</dbReference>
<dbReference type="InterPro" id="IPR020807">
    <property type="entry name" value="PKS_DH"/>
</dbReference>
<evidence type="ECO:0000256" key="12">
    <source>
        <dbReference type="ARBA" id="ARBA00051971"/>
    </source>
</evidence>
<dbReference type="Gene3D" id="3.40.366.10">
    <property type="entry name" value="Malonyl-Coenzyme A Acyl Carrier Protein, domain 2"/>
    <property type="match status" value="1"/>
</dbReference>
<dbReference type="SUPFAM" id="SSF51735">
    <property type="entry name" value="NAD(P)-binding Rossmann-fold domains"/>
    <property type="match status" value="2"/>
</dbReference>
<gene>
    <name evidence="26" type="ORF">U27_03387</name>
</gene>
<dbReference type="Gene3D" id="3.10.129.110">
    <property type="entry name" value="Polyketide synthase dehydratase"/>
    <property type="match status" value="1"/>
</dbReference>
<dbReference type="CDD" id="cd08953">
    <property type="entry name" value="KR_2_SDR_x"/>
    <property type="match status" value="1"/>
</dbReference>
<keyword evidence="27" id="KW-1185">Reference proteome</keyword>
<dbReference type="Pfam" id="PF02801">
    <property type="entry name" value="Ketoacyl-synt_C"/>
    <property type="match status" value="1"/>
</dbReference>
<feature type="active site" description="Proton donor; for dehydratase activity" evidence="21">
    <location>
        <position position="1108"/>
    </location>
</feature>
<dbReference type="Gene3D" id="3.30.70.3290">
    <property type="match status" value="1"/>
</dbReference>
<protein>
    <recommendedName>
        <fullName evidence="17">Phenolphthiocerol/phthiocerol polyketide synthase subunit E</fullName>
        <ecNumber evidence="16">2.3.1.292</ecNumber>
    </recommendedName>
    <alternativeName>
        <fullName evidence="19">(Phenol)carboxyphthiodiolenone synthase subunit E</fullName>
    </alternativeName>
    <alternativeName>
        <fullName evidence="20">Beta-ketoacyl-acyl-carrier-protein synthase I</fullName>
    </alternativeName>
    <alternativeName>
        <fullName evidence="18">Phthiocerol synthesis polyketide synthase type I PpsE</fullName>
    </alternativeName>
</protein>
<dbReference type="InterPro" id="IPR036736">
    <property type="entry name" value="ACP-like_sf"/>
</dbReference>
<keyword evidence="10" id="KW-0511">Multifunctional enzyme</keyword>
<dbReference type="SMART" id="SM00823">
    <property type="entry name" value="PKS_PP"/>
    <property type="match status" value="1"/>
</dbReference>
<dbReference type="InterPro" id="IPR016039">
    <property type="entry name" value="Thiolase-like"/>
</dbReference>
<evidence type="ECO:0000313" key="26">
    <source>
        <dbReference type="EMBL" id="GAK56425.1"/>
    </source>
</evidence>
<dbReference type="PANTHER" id="PTHR43775:SF51">
    <property type="entry name" value="INACTIVE PHENOLPHTHIOCEROL SYNTHESIS POLYKETIDE SYNTHASE TYPE I PKS1-RELATED"/>
    <property type="match status" value="1"/>
</dbReference>
<dbReference type="FunFam" id="3.40.47.10:FF:000042">
    <property type="entry name" value="Polyketide synthase Pks13"/>
    <property type="match status" value="1"/>
</dbReference>
<evidence type="ECO:0000313" key="27">
    <source>
        <dbReference type="Proteomes" id="UP000030661"/>
    </source>
</evidence>
<dbReference type="PROSITE" id="PS52019">
    <property type="entry name" value="PKS_MFAS_DH"/>
    <property type="match status" value="1"/>
</dbReference>
<feature type="domain" description="Carrier" evidence="23">
    <location>
        <begin position="1748"/>
        <end position="1823"/>
    </location>
</feature>
<organism evidence="26">
    <name type="scientific">Vecturithrix granuli</name>
    <dbReference type="NCBI Taxonomy" id="1499967"/>
    <lineage>
        <taxon>Bacteria</taxon>
        <taxon>Candidatus Moduliflexota</taxon>
        <taxon>Candidatus Vecturitrichia</taxon>
        <taxon>Candidatus Vecturitrichales</taxon>
        <taxon>Candidatus Vecturitrichaceae</taxon>
        <taxon>Candidatus Vecturithrix</taxon>
    </lineage>
</organism>
<dbReference type="Pfam" id="PF00109">
    <property type="entry name" value="ketoacyl-synt"/>
    <property type="match status" value="1"/>
</dbReference>
<dbReference type="STRING" id="1499967.U27_03387"/>
<dbReference type="Pfam" id="PF22621">
    <property type="entry name" value="CurL-like_PKS_C"/>
    <property type="match status" value="1"/>
</dbReference>
<dbReference type="Pfam" id="PF21089">
    <property type="entry name" value="PKS_DH_N"/>
    <property type="match status" value="1"/>
</dbReference>
<dbReference type="Pfam" id="PF08659">
    <property type="entry name" value="KR"/>
    <property type="match status" value="1"/>
</dbReference>
<dbReference type="HOGENOM" id="CLU_000022_35_4_0"/>
<evidence type="ECO:0000256" key="8">
    <source>
        <dbReference type="ARBA" id="ARBA00023002"/>
    </source>
</evidence>
<dbReference type="EC" id="2.3.1.292" evidence="16"/>
<evidence type="ECO:0000256" key="6">
    <source>
        <dbReference type="ARBA" id="ARBA00022832"/>
    </source>
</evidence>
<dbReference type="PANTHER" id="PTHR43775">
    <property type="entry name" value="FATTY ACID SYNTHASE"/>
    <property type="match status" value="1"/>
</dbReference>
<evidence type="ECO:0000256" key="13">
    <source>
        <dbReference type="ARBA" id="ARBA00052119"/>
    </source>
</evidence>
<feature type="active site" description="Proton acceptor; for dehydratase activity" evidence="21">
    <location>
        <position position="941"/>
    </location>
</feature>
<comment type="function">
    <text evidence="15">Part of the PpsABCDE complex involved in the biosynthesis of the lipid core common to phthiocerols and phenolphthiocerols by successive additions of malonyl-CoA or methylmalonyl-CoA extender units. PpsA can accept as substrate the activated forms of either icosanoyl (C20), docosanoyl (C22) or lignoceroyl (C24) groups from FadD26, or a (4-hydroxyphenyl)-C17 or (4-hydroxyphenyl)-C19 fatty acyl from FadD29. PpsA initiates the biosynthesis and extends its substrate using a malonyl-CoA extender unit. The PpsB and PpsC proteins add the second and third malonyl-CoA extender units. PpsD adds an (R)-methylmalonyl unit and PpsE adds a second (R)-methylmalonyl unit. The incorporation of the methylmalonyl units results in formation of two branched methyl groups in the elongated product.</text>
</comment>
<dbReference type="Gene3D" id="1.10.1200.10">
    <property type="entry name" value="ACP-like"/>
    <property type="match status" value="1"/>
</dbReference>
<comment type="cofactor">
    <cofactor evidence="1">
        <name>NADP(+)</name>
        <dbReference type="ChEBI" id="CHEBI:58349"/>
    </cofactor>
</comment>
<evidence type="ECO:0000256" key="21">
    <source>
        <dbReference type="PROSITE-ProRule" id="PRU01363"/>
    </source>
</evidence>
<evidence type="ECO:0000256" key="3">
    <source>
        <dbReference type="ARBA" id="ARBA00022450"/>
    </source>
</evidence>
<dbReference type="InterPro" id="IPR016036">
    <property type="entry name" value="Malonyl_transacylase_ACP-bd"/>
</dbReference>
<keyword evidence="4" id="KW-0597">Phosphoprotein</keyword>
<evidence type="ECO:0000256" key="19">
    <source>
        <dbReference type="ARBA" id="ARBA00078169"/>
    </source>
</evidence>
<evidence type="ECO:0000259" key="24">
    <source>
        <dbReference type="PROSITE" id="PS52004"/>
    </source>
</evidence>
<dbReference type="SMART" id="SM00825">
    <property type="entry name" value="PKS_KS"/>
    <property type="match status" value="1"/>
</dbReference>
<evidence type="ECO:0000256" key="10">
    <source>
        <dbReference type="ARBA" id="ARBA00023268"/>
    </source>
</evidence>
<dbReference type="GO" id="GO:0006633">
    <property type="term" value="P:fatty acid biosynthetic process"/>
    <property type="evidence" value="ECO:0007669"/>
    <property type="project" value="TreeGrafter"/>
</dbReference>
<feature type="domain" description="Ketosynthase family 3 (KS3)" evidence="24">
    <location>
        <begin position="12"/>
        <end position="440"/>
    </location>
</feature>
<dbReference type="GO" id="GO:0016491">
    <property type="term" value="F:oxidoreductase activity"/>
    <property type="evidence" value="ECO:0007669"/>
    <property type="project" value="UniProtKB-KW"/>
</dbReference>
<evidence type="ECO:0000256" key="18">
    <source>
        <dbReference type="ARBA" id="ARBA00075053"/>
    </source>
</evidence>
<dbReference type="PROSITE" id="PS52004">
    <property type="entry name" value="KS3_2"/>
    <property type="match status" value="1"/>
</dbReference>
<dbReference type="InterPro" id="IPR001227">
    <property type="entry name" value="Ac_transferase_dom_sf"/>
</dbReference>
<proteinExistence type="predicted"/>
<keyword evidence="6" id="KW-0276">Fatty acid metabolism</keyword>
<dbReference type="Pfam" id="PF14765">
    <property type="entry name" value="PS-DH"/>
    <property type="match status" value="1"/>
</dbReference>
<reference evidence="26" key="1">
    <citation type="journal article" date="2015" name="PeerJ">
        <title>First genomic representation of candidate bacterial phylum KSB3 points to enhanced environmental sensing as a trigger of wastewater bulking.</title>
        <authorList>
            <person name="Sekiguchi Y."/>
            <person name="Ohashi A."/>
            <person name="Parks D.H."/>
            <person name="Yamauchi T."/>
            <person name="Tyson G.W."/>
            <person name="Hugenholtz P."/>
        </authorList>
    </citation>
    <scope>NUCLEOTIDE SEQUENCE [LARGE SCALE GENOMIC DNA]</scope>
</reference>
<evidence type="ECO:0000256" key="22">
    <source>
        <dbReference type="SAM" id="MobiDB-lite"/>
    </source>
</evidence>
<dbReference type="EMBL" id="DF820464">
    <property type="protein sequence ID" value="GAK56425.1"/>
    <property type="molecule type" value="Genomic_DNA"/>
</dbReference>
<dbReference type="Pfam" id="PF00550">
    <property type="entry name" value="PP-binding"/>
    <property type="match status" value="1"/>
</dbReference>
<comment type="catalytic activity">
    <reaction evidence="12">
        <text>19-(4-hydroxyphenyl)nonadecanoyl-[(phenol)carboxyphthiodiolenone synthase] + 2 (S)-methylmalonyl-CoA + 3 malonyl-CoA + 5 NADPH + 10 H(+) = C37-(phenol)carboxyphthiodiolenone-[(phenol)carboxyphthiodiolenone synthase] + 5 CO2 + 5 NADP(+) + 5 CoA + 2 H2O</text>
        <dbReference type="Rhea" id="RHEA:57760"/>
        <dbReference type="Rhea" id="RHEA-COMP:14273"/>
        <dbReference type="Rhea" id="RHEA-COMP:14990"/>
        <dbReference type="ChEBI" id="CHEBI:15377"/>
        <dbReference type="ChEBI" id="CHEBI:15378"/>
        <dbReference type="ChEBI" id="CHEBI:16526"/>
        <dbReference type="ChEBI" id="CHEBI:57287"/>
        <dbReference type="ChEBI" id="CHEBI:57327"/>
        <dbReference type="ChEBI" id="CHEBI:57384"/>
        <dbReference type="ChEBI" id="CHEBI:57783"/>
        <dbReference type="ChEBI" id="CHEBI:58349"/>
        <dbReference type="ChEBI" id="CHEBI:133301"/>
        <dbReference type="ChEBI" id="CHEBI:142260"/>
        <dbReference type="EC" id="2.3.1.292"/>
    </reaction>
</comment>
<dbReference type="SUPFAM" id="SSF47336">
    <property type="entry name" value="ACP-like"/>
    <property type="match status" value="1"/>
</dbReference>
<comment type="catalytic activity">
    <reaction evidence="14">
        <text>icosanoyl-[(phenol)carboxyphthiodiolenone synthase] + 2 (S)-methylmalonyl-CoA + 3 malonyl-CoA + 5 NADPH + 10 H(+) = C32-carboxyphthiodiolenone-[(phenol)carboxyphthiodiolenone synthase] + 5 CO2 + 5 NADP(+) + 5 CoA + 2 H2O</text>
        <dbReference type="Rhea" id="RHEA:57748"/>
        <dbReference type="Rhea" id="RHEA-COMP:14985"/>
        <dbReference type="Rhea" id="RHEA-COMP:14986"/>
        <dbReference type="ChEBI" id="CHEBI:15377"/>
        <dbReference type="ChEBI" id="CHEBI:15378"/>
        <dbReference type="ChEBI" id="CHEBI:16526"/>
        <dbReference type="ChEBI" id="CHEBI:57287"/>
        <dbReference type="ChEBI" id="CHEBI:57327"/>
        <dbReference type="ChEBI" id="CHEBI:57384"/>
        <dbReference type="ChEBI" id="CHEBI:57783"/>
        <dbReference type="ChEBI" id="CHEBI:58349"/>
        <dbReference type="ChEBI" id="CHEBI:87848"/>
        <dbReference type="ChEBI" id="CHEBI:142236"/>
        <dbReference type="EC" id="2.3.1.292"/>
    </reaction>
</comment>
<feature type="region of interest" description="C-terminal hotdog fold" evidence="21">
    <location>
        <begin position="1046"/>
        <end position="1188"/>
    </location>
</feature>
<evidence type="ECO:0000256" key="4">
    <source>
        <dbReference type="ARBA" id="ARBA00022553"/>
    </source>
</evidence>
<dbReference type="InterPro" id="IPR014030">
    <property type="entry name" value="Ketoacyl_synth_N"/>
</dbReference>
<evidence type="ECO:0000256" key="9">
    <source>
        <dbReference type="ARBA" id="ARBA00023098"/>
    </source>
</evidence>
<dbReference type="InterPro" id="IPR014031">
    <property type="entry name" value="Ketoacyl_synth_C"/>
</dbReference>
<dbReference type="Pfam" id="PF00698">
    <property type="entry name" value="Acyl_transf_1"/>
    <property type="match status" value="1"/>
</dbReference>
<dbReference type="SUPFAM" id="SSF55048">
    <property type="entry name" value="Probable ACP-binding domain of malonyl-CoA ACP transacylase"/>
    <property type="match status" value="1"/>
</dbReference>
<feature type="domain" description="PKS/mFAS DH" evidence="25">
    <location>
        <begin position="910"/>
        <end position="1188"/>
    </location>
</feature>
<dbReference type="InterPro" id="IPR050091">
    <property type="entry name" value="PKS_NRPS_Biosynth_Enz"/>
</dbReference>
<dbReference type="InterPro" id="IPR013968">
    <property type="entry name" value="PKS_KR"/>
</dbReference>
<keyword evidence="7" id="KW-0521">NADP</keyword>
<dbReference type="PROSITE" id="PS50075">
    <property type="entry name" value="CARRIER"/>
    <property type="match status" value="1"/>
</dbReference>
<dbReference type="SMART" id="SM00827">
    <property type="entry name" value="PKS_AT"/>
    <property type="match status" value="1"/>
</dbReference>
<feature type="region of interest" description="Disordered" evidence="22">
    <location>
        <begin position="1724"/>
        <end position="1747"/>
    </location>
</feature>
<keyword evidence="3" id="KW-0596">Phosphopantetheine</keyword>
<evidence type="ECO:0000256" key="11">
    <source>
        <dbReference type="ARBA" id="ARBA00050973"/>
    </source>
</evidence>
<dbReference type="Gene3D" id="3.40.47.10">
    <property type="match status" value="1"/>
</dbReference>
<dbReference type="InterPro" id="IPR049551">
    <property type="entry name" value="PKS_DH_C"/>
</dbReference>
<dbReference type="GO" id="GO:0034081">
    <property type="term" value="C:polyketide synthase complex"/>
    <property type="evidence" value="ECO:0007669"/>
    <property type="project" value="UniProtKB-ARBA"/>
</dbReference>
<dbReference type="InterPro" id="IPR009081">
    <property type="entry name" value="PP-bd_ACP"/>
</dbReference>
<evidence type="ECO:0000256" key="20">
    <source>
        <dbReference type="ARBA" id="ARBA00084020"/>
    </source>
</evidence>
<dbReference type="eggNOG" id="COG1028">
    <property type="taxonomic scope" value="Bacteria"/>
</dbReference>
<dbReference type="InterPro" id="IPR014043">
    <property type="entry name" value="Acyl_transferase_dom"/>
</dbReference>
<keyword evidence="8" id="KW-0560">Oxidoreductase</keyword>
<evidence type="ECO:0000256" key="1">
    <source>
        <dbReference type="ARBA" id="ARBA00001937"/>
    </source>
</evidence>
<dbReference type="Pfam" id="PF21394">
    <property type="entry name" value="Beta-ketacyl_N"/>
    <property type="match status" value="1"/>
</dbReference>
<accession>A0A081BVS0</accession>
<dbReference type="InterPro" id="IPR042104">
    <property type="entry name" value="PKS_dehydratase_sf"/>
</dbReference>
<comment type="catalytic activity">
    <reaction evidence="11">
        <text>17-(4-hydroxyphenyl)heptadecanoyl-[(phenol)carboxyphthiodiolenone synthase] + 2 (S)-methylmalonyl-CoA + 3 malonyl-CoA + 5 NADPH + 10 H(+) = C35-(phenol)carboxyphthiodiolenone-[(phenol)carboxyphthiodiolenone synthase] + 5 CO2 + 5 NADP(+) + 5 CoA + 2 H2O</text>
        <dbReference type="Rhea" id="RHEA:57756"/>
        <dbReference type="Rhea" id="RHEA-COMP:14272"/>
        <dbReference type="Rhea" id="RHEA-COMP:14989"/>
        <dbReference type="ChEBI" id="CHEBI:15377"/>
        <dbReference type="ChEBI" id="CHEBI:15378"/>
        <dbReference type="ChEBI" id="CHEBI:16526"/>
        <dbReference type="ChEBI" id="CHEBI:57287"/>
        <dbReference type="ChEBI" id="CHEBI:57327"/>
        <dbReference type="ChEBI" id="CHEBI:57384"/>
        <dbReference type="ChEBI" id="CHEBI:57783"/>
        <dbReference type="ChEBI" id="CHEBI:58349"/>
        <dbReference type="ChEBI" id="CHEBI:133300"/>
        <dbReference type="ChEBI" id="CHEBI:142259"/>
        <dbReference type="EC" id="2.3.1.292"/>
    </reaction>
</comment>
<evidence type="ECO:0000256" key="2">
    <source>
        <dbReference type="ARBA" id="ARBA00001957"/>
    </source>
</evidence>
<keyword evidence="5" id="KW-0808">Transferase</keyword>
<dbReference type="CDD" id="cd00833">
    <property type="entry name" value="PKS"/>
    <property type="match status" value="1"/>
</dbReference>
<evidence type="ECO:0000256" key="5">
    <source>
        <dbReference type="ARBA" id="ARBA00022679"/>
    </source>
</evidence>
<dbReference type="SMART" id="SM00826">
    <property type="entry name" value="PKS_DH"/>
    <property type="match status" value="1"/>
</dbReference>
<evidence type="ECO:0000256" key="15">
    <source>
        <dbReference type="ARBA" id="ARBA00058455"/>
    </source>
</evidence>
<dbReference type="Gene3D" id="3.40.50.720">
    <property type="entry name" value="NAD(P)-binding Rossmann-like Domain"/>
    <property type="match status" value="1"/>
</dbReference>
<dbReference type="GO" id="GO:0071770">
    <property type="term" value="P:DIM/DIP cell wall layer assembly"/>
    <property type="evidence" value="ECO:0007669"/>
    <property type="project" value="TreeGrafter"/>
</dbReference>